<dbReference type="VEuPathDB" id="MicrosporidiaDB:ECU06_1470"/>
<dbReference type="SUPFAM" id="SSF54791">
    <property type="entry name" value="Eukaryotic type KH-domain (KH-domain type I)"/>
    <property type="match status" value="2"/>
</dbReference>
<dbReference type="InterPro" id="IPR036612">
    <property type="entry name" value="KH_dom_type_1_sf"/>
</dbReference>
<reference evidence="3" key="1">
    <citation type="journal article" date="2013" name="Eukaryot. Cell">
        <title>Extremely Reduced Levels of Heterozygosity in the Vertebrate Pathogen Encephalitozoon cuniculi.</title>
        <authorList>
            <person name="Selman M."/>
            <person name="Sak B."/>
            <person name="Kvac M."/>
            <person name="Farinelli L."/>
            <person name="Weiss L.M."/>
            <person name="Corradi N."/>
        </authorList>
    </citation>
    <scope>NUCLEOTIDE SEQUENCE</scope>
</reference>
<dbReference type="EMBL" id="KC513609">
    <property type="protein sequence ID" value="AGE95665.1"/>
    <property type="molecule type" value="Genomic_DNA"/>
</dbReference>
<keyword evidence="1" id="KW-0694">RNA-binding</keyword>
<dbReference type="InterPro" id="IPR004087">
    <property type="entry name" value="KH_dom"/>
</dbReference>
<dbReference type="CDD" id="cd22453">
    <property type="entry name" value="KH-I_MUG60_like"/>
    <property type="match status" value="1"/>
</dbReference>
<dbReference type="GO" id="GO:0003723">
    <property type="term" value="F:RNA binding"/>
    <property type="evidence" value="ECO:0007669"/>
    <property type="project" value="UniProtKB-UniRule"/>
</dbReference>
<dbReference type="VEuPathDB" id="MicrosporidiaDB:M970_061460"/>
<gene>
    <name evidence="3" type="ORF">ECU06_1470</name>
</gene>
<dbReference type="VEuPathDB" id="MicrosporidiaDB:AEWQ_061450"/>
<evidence type="ECO:0000259" key="2">
    <source>
        <dbReference type="SMART" id="SM00322"/>
    </source>
</evidence>
<feature type="domain" description="K Homology" evidence="2">
    <location>
        <begin position="391"/>
        <end position="464"/>
    </location>
</feature>
<proteinExistence type="predicted"/>
<dbReference type="Gene3D" id="3.30.1370.10">
    <property type="entry name" value="K Homology domain, type 1"/>
    <property type="match status" value="2"/>
</dbReference>
<dbReference type="InterPro" id="IPR004088">
    <property type="entry name" value="KH_dom_type_1"/>
</dbReference>
<organism evidence="3">
    <name type="scientific">Encephalitozoon cuniculi</name>
    <name type="common">Microsporidian parasite</name>
    <dbReference type="NCBI Taxonomy" id="6035"/>
    <lineage>
        <taxon>Eukaryota</taxon>
        <taxon>Fungi</taxon>
        <taxon>Fungi incertae sedis</taxon>
        <taxon>Microsporidia</taxon>
        <taxon>Unikaryonidae</taxon>
        <taxon>Encephalitozoon</taxon>
    </lineage>
</organism>
<evidence type="ECO:0000256" key="1">
    <source>
        <dbReference type="PROSITE-ProRule" id="PRU00117"/>
    </source>
</evidence>
<sequence>MEHRRKGLEAFATPGPNGVSLSFTIPLGGCTPREMVPSMYNGICLDLQKTLVGIGRASIYKNVGNKVQVSLNVSRPHTVHQMMKLVGKCFRYCYKVEIPLCLYPMKAEIMERIREIMNTTDTSICVKIEGKVEAFICGKKEACLNARMKMFLVIEEAFGRVTEVRSASVPIKEVIEHGGRIFYRSRINSDECLVSHSGLHLSFKEPEKIVERLVLDSQKVTHLLLYKGAEIEDILSETQSYITTREISEDYTEMILRGFDLYEVRRARNKINLLYNAVMKMVVENMRYPSYDDVLVLQTRDVGCFMIIGEKETLLKIVEENGGYVEAEMDIEAETVEFLCGKKNGKITRIMRDVCCGIVIHKKQGSPRIHMVINGCSGAFQKAMQMIEDEFPEELTFYIDEKHHKRIIGYGGKNIQKIMKKHGVYIKFMNERERRRSAYRDNVVIKTPRKNVGNLISMKNDVMELIGCFKGDARILETAVSIHDFYDLGYPIYRLLYNEAVVKGSEVHASYYLKSEGHGVGAGPHLTFKLRNSNIWFIKTTEMLPLEKISTMHWLKGIERMSVFSWLFGHGYNSLFNTEREEKIKGKIHLVEASLLPKK</sequence>
<name>M1K975_ENCCN</name>
<dbReference type="VEuPathDB" id="MicrosporidiaDB:AEWD_061480"/>
<evidence type="ECO:0000313" key="3">
    <source>
        <dbReference type="EMBL" id="AGE95665.1"/>
    </source>
</evidence>
<dbReference type="PROSITE" id="PS50084">
    <property type="entry name" value="KH_TYPE_1"/>
    <property type="match status" value="1"/>
</dbReference>
<dbReference type="VEuPathDB" id="MicrosporidiaDB:AEWR_061460"/>
<dbReference type="SMART" id="SM00322">
    <property type="entry name" value="KH"/>
    <property type="match status" value="1"/>
</dbReference>
<protein>
    <recommendedName>
        <fullName evidence="2">K Homology domain-containing protein</fullName>
    </recommendedName>
</protein>
<accession>M1K975</accession>
<dbReference type="AlphaFoldDB" id="M1K975"/>
<dbReference type="Pfam" id="PF00013">
    <property type="entry name" value="KH_1"/>
    <property type="match status" value="1"/>
</dbReference>